<protein>
    <submittedName>
        <fullName evidence="2">Uncharacterized protein</fullName>
    </submittedName>
</protein>
<dbReference type="EMBL" id="JAHUTI010000187">
    <property type="protein sequence ID" value="MED6231755.1"/>
    <property type="molecule type" value="Genomic_DNA"/>
</dbReference>
<evidence type="ECO:0000256" key="1">
    <source>
        <dbReference type="SAM" id="MobiDB-lite"/>
    </source>
</evidence>
<evidence type="ECO:0000313" key="3">
    <source>
        <dbReference type="Proteomes" id="UP001345963"/>
    </source>
</evidence>
<organism evidence="2 3">
    <name type="scientific">Ataeniobius toweri</name>
    <dbReference type="NCBI Taxonomy" id="208326"/>
    <lineage>
        <taxon>Eukaryota</taxon>
        <taxon>Metazoa</taxon>
        <taxon>Chordata</taxon>
        <taxon>Craniata</taxon>
        <taxon>Vertebrata</taxon>
        <taxon>Euteleostomi</taxon>
        <taxon>Actinopterygii</taxon>
        <taxon>Neopterygii</taxon>
        <taxon>Teleostei</taxon>
        <taxon>Neoteleostei</taxon>
        <taxon>Acanthomorphata</taxon>
        <taxon>Ovalentaria</taxon>
        <taxon>Atherinomorphae</taxon>
        <taxon>Cyprinodontiformes</taxon>
        <taxon>Goodeidae</taxon>
        <taxon>Ataeniobius</taxon>
    </lineage>
</organism>
<gene>
    <name evidence="2" type="ORF">ATANTOWER_007434</name>
</gene>
<keyword evidence="3" id="KW-1185">Reference proteome</keyword>
<reference evidence="2 3" key="1">
    <citation type="submission" date="2021-07" db="EMBL/GenBank/DDBJ databases">
        <authorList>
            <person name="Palmer J.M."/>
        </authorList>
    </citation>
    <scope>NUCLEOTIDE SEQUENCE [LARGE SCALE GENOMIC DNA]</scope>
    <source>
        <strain evidence="2 3">AT_MEX2019</strain>
        <tissue evidence="2">Muscle</tissue>
    </source>
</reference>
<accession>A0ABU7A1K2</accession>
<feature type="region of interest" description="Disordered" evidence="1">
    <location>
        <begin position="37"/>
        <end position="58"/>
    </location>
</feature>
<sequence length="113" mass="12444">MQEKARAIEHRAAPVLRAEFTVRQRHSVSAFCNSAREKGRVGSPNSESCLTPTDKPSGKVGWGQRVYADRLTAARKVFTLGFMSGLLRRSCAYLRNVRPVKDCAITPALLGVL</sequence>
<dbReference type="Proteomes" id="UP001345963">
    <property type="component" value="Unassembled WGS sequence"/>
</dbReference>
<name>A0ABU7A1K2_9TELE</name>
<comment type="caution">
    <text evidence="2">The sequence shown here is derived from an EMBL/GenBank/DDBJ whole genome shotgun (WGS) entry which is preliminary data.</text>
</comment>
<evidence type="ECO:0000313" key="2">
    <source>
        <dbReference type="EMBL" id="MED6231755.1"/>
    </source>
</evidence>
<proteinExistence type="predicted"/>